<dbReference type="EMBL" id="UOGH01000269">
    <property type="protein sequence ID" value="VAX32797.1"/>
    <property type="molecule type" value="Genomic_DNA"/>
</dbReference>
<evidence type="ECO:0000259" key="1">
    <source>
        <dbReference type="Pfam" id="PF11141"/>
    </source>
</evidence>
<reference evidence="2" key="1">
    <citation type="submission" date="2018-06" db="EMBL/GenBank/DDBJ databases">
        <authorList>
            <person name="Zhirakovskaya E."/>
        </authorList>
    </citation>
    <scope>NUCLEOTIDE SEQUENCE</scope>
</reference>
<gene>
    <name evidence="2" type="ORF">MNBD_NITROSPIRAE02-968</name>
</gene>
<accession>A0A3B1DVP9</accession>
<name>A0A3B1DVP9_9ZZZZ</name>
<feature type="domain" description="DUF2914" evidence="1">
    <location>
        <begin position="87"/>
        <end position="147"/>
    </location>
</feature>
<proteinExistence type="predicted"/>
<evidence type="ECO:0000313" key="2">
    <source>
        <dbReference type="EMBL" id="VAX32797.1"/>
    </source>
</evidence>
<dbReference type="Pfam" id="PF11141">
    <property type="entry name" value="DUF2914"/>
    <property type="match status" value="1"/>
</dbReference>
<dbReference type="InterPro" id="IPR022606">
    <property type="entry name" value="DUF2914"/>
</dbReference>
<organism evidence="2">
    <name type="scientific">hydrothermal vent metagenome</name>
    <dbReference type="NCBI Taxonomy" id="652676"/>
    <lineage>
        <taxon>unclassified sequences</taxon>
        <taxon>metagenomes</taxon>
        <taxon>ecological metagenomes</taxon>
    </lineage>
</organism>
<dbReference type="AlphaFoldDB" id="A0A3B1DVP9"/>
<protein>
    <recommendedName>
        <fullName evidence="1">DUF2914 domain-containing protein</fullName>
    </recommendedName>
</protein>
<sequence length="148" mass="16953">MTRIIKKLDKKGDKNMLWNKILPVMALILALFLPAKVTAQEEPLKVAEAVIATSVENLVPQGVSDTFPRSVEKLYAFTRITGATKDTIIWHLWFYGDKLMAEVRLPVKSVNWRTYSSKRILPGWTGDWRVDITNEDGLLLETLYFTIE</sequence>